<gene>
    <name evidence="2" type="ORF">Pc06g01060</name>
    <name evidence="2" type="ORF">PCH_Pc06g01060</name>
</gene>
<dbReference type="VEuPathDB" id="FungiDB:PCH_Pc06g01060"/>
<name>B6GW45_PENRW</name>
<sequence>MKSPSEAGSNRRSPDDNSKLKVERVGTDIQGCARSALRVACWGNTIREQLLRRLRLSSERRCAADSNVRLQVLIIARSVDWYIGPDWLGDGPGTRSSSGVALQPINPANYIILTGIKNPIGSVVECARFENLEQGTLLGLSKQVV</sequence>
<evidence type="ECO:0000313" key="2">
    <source>
        <dbReference type="EMBL" id="CAP79099.1"/>
    </source>
</evidence>
<protein>
    <submittedName>
        <fullName evidence="2">Uncharacterized protein</fullName>
    </submittedName>
</protein>
<organism evidence="2 3">
    <name type="scientific">Penicillium rubens (strain ATCC 28089 / DSM 1075 / NRRL 1951 / Wisconsin 54-1255)</name>
    <name type="common">Penicillium chrysogenum</name>
    <dbReference type="NCBI Taxonomy" id="500485"/>
    <lineage>
        <taxon>Eukaryota</taxon>
        <taxon>Fungi</taxon>
        <taxon>Dikarya</taxon>
        <taxon>Ascomycota</taxon>
        <taxon>Pezizomycotina</taxon>
        <taxon>Eurotiomycetes</taxon>
        <taxon>Eurotiomycetidae</taxon>
        <taxon>Eurotiales</taxon>
        <taxon>Aspergillaceae</taxon>
        <taxon>Penicillium</taxon>
        <taxon>Penicillium chrysogenum species complex</taxon>
    </lineage>
</organism>
<keyword evidence="3" id="KW-1185">Reference proteome</keyword>
<proteinExistence type="predicted"/>
<dbReference type="AlphaFoldDB" id="B6GW45"/>
<feature type="compositionally biased region" description="Polar residues" evidence="1">
    <location>
        <begin position="1"/>
        <end position="11"/>
    </location>
</feature>
<reference evidence="2 3" key="1">
    <citation type="journal article" date="2008" name="Nat. Biotechnol.">
        <title>Genome sequencing and analysis of the filamentous fungus Penicillium chrysogenum.</title>
        <authorList>
            <person name="van den Berg M.A."/>
            <person name="Albang R."/>
            <person name="Albermann K."/>
            <person name="Badger J.H."/>
            <person name="Daran J.-M."/>
            <person name="Driessen A.J.M."/>
            <person name="Garcia-Estrada C."/>
            <person name="Fedorova N.D."/>
            <person name="Harris D.M."/>
            <person name="Heijne W.H.M."/>
            <person name="Joardar V.S."/>
            <person name="Kiel J.A.K.W."/>
            <person name="Kovalchuk A."/>
            <person name="Martin J.F."/>
            <person name="Nierman W.C."/>
            <person name="Nijland J.G."/>
            <person name="Pronk J.T."/>
            <person name="Roubos J.A."/>
            <person name="van der Klei I.J."/>
            <person name="van Peij N.N.M.E."/>
            <person name="Veenhuis M."/>
            <person name="von Doehren H."/>
            <person name="Wagner C."/>
            <person name="Wortman J.R."/>
            <person name="Bovenberg R.A.L."/>
        </authorList>
    </citation>
    <scope>NUCLEOTIDE SEQUENCE [LARGE SCALE GENOMIC DNA]</scope>
    <source>
        <strain evidence="3">ATCC 28089 / DSM 1075 / NRRL 1951 / Wisconsin 54-1255</strain>
    </source>
</reference>
<dbReference type="HOGENOM" id="CLU_1787449_0_0_1"/>
<dbReference type="Proteomes" id="UP000000724">
    <property type="component" value="Contig Pc00c06"/>
</dbReference>
<evidence type="ECO:0000313" key="3">
    <source>
        <dbReference type="Proteomes" id="UP000000724"/>
    </source>
</evidence>
<dbReference type="EMBL" id="AM920421">
    <property type="protein sequence ID" value="CAP79099.1"/>
    <property type="molecule type" value="Genomic_DNA"/>
</dbReference>
<feature type="compositionally biased region" description="Basic and acidic residues" evidence="1">
    <location>
        <begin position="12"/>
        <end position="21"/>
    </location>
</feature>
<feature type="region of interest" description="Disordered" evidence="1">
    <location>
        <begin position="1"/>
        <end position="21"/>
    </location>
</feature>
<evidence type="ECO:0000256" key="1">
    <source>
        <dbReference type="SAM" id="MobiDB-lite"/>
    </source>
</evidence>
<accession>B6GW45</accession>